<dbReference type="PANTHER" id="PTHR47926:SF347">
    <property type="entry name" value="PENTATRICOPEPTIDE REPEAT-CONTAINING PROTEIN"/>
    <property type="match status" value="1"/>
</dbReference>
<dbReference type="InterPro" id="IPR046960">
    <property type="entry name" value="PPR_At4g14850-like_plant"/>
</dbReference>
<feature type="repeat" description="PPR" evidence="2">
    <location>
        <begin position="297"/>
        <end position="331"/>
    </location>
</feature>
<feature type="repeat" description="PPR" evidence="2">
    <location>
        <begin position="266"/>
        <end position="296"/>
    </location>
</feature>
<dbReference type="GO" id="GO:0003723">
    <property type="term" value="F:RNA binding"/>
    <property type="evidence" value="ECO:0007669"/>
    <property type="project" value="InterPro"/>
</dbReference>
<dbReference type="InterPro" id="IPR011990">
    <property type="entry name" value="TPR-like_helical_dom_sf"/>
</dbReference>
<dbReference type="Pfam" id="PF01535">
    <property type="entry name" value="PPR"/>
    <property type="match status" value="4"/>
</dbReference>
<dbReference type="FunFam" id="1.25.40.10:FF:000344">
    <property type="entry name" value="Pentatricopeptide repeat-containing protein"/>
    <property type="match status" value="1"/>
</dbReference>
<sequence>MLPQIWSIIPYSSYFCGWRRSFGSRICSLKFVEPEERNWKGIVSHILEKHLTVAQLSQVHSQIIVNGSHQDDTLVSHLVSSLIKSGNPDVASTVFQQVKHPQNYLWTCIIRGYSSCDSHLQGAIAFYAQMRNQLFLPNNFNIPFALKACAKLKCICEGEQIHADLLKVGFISDVYVQTSLLDMYVKCSQVTKAKQVFDNMFEKNVVSWTAMLAGYFNSGLLDEAADLFQEMPTKNIVTWNVMIDGLSRSGNIVEARHYFDMMPVKNVVSWTTMIGGYSRRQDVVNARLLFDQMVEKEVVAWTAMISCYVENGNPDEAIEIFREMQAAGVKADEVTMLVVISAGTATGSFDICEWIQNCVKAGCYGSKLRISNALVNMYASVGNITKALEVFYGMSKRDVVSYNSIIAACGSHGFADQALSLFSMMLNAGVRPNSITFTGVLTACAHSGLVQEGRQNFALMHELGFIELKMKHYSCMVDLLGRAGFIDEAYMLVASMPIEPETTIWGALLGACKIHGNLHVAELAANKLIEMESGNPGNFCVLANIYSENYMWVEASKLRGMMMHEGLYKMPGRSLVEACNLSS</sequence>
<reference evidence="3" key="1">
    <citation type="submission" date="2021-01" db="UniProtKB">
        <authorList>
            <consortium name="EnsemblPlants"/>
        </authorList>
    </citation>
    <scope>IDENTIFICATION</scope>
</reference>
<evidence type="ECO:0000313" key="4">
    <source>
        <dbReference type="Proteomes" id="UP000594263"/>
    </source>
</evidence>
<dbReference type="Proteomes" id="UP000594263">
    <property type="component" value="Unplaced"/>
</dbReference>
<feature type="repeat" description="PPR" evidence="2">
    <location>
        <begin position="398"/>
        <end position="432"/>
    </location>
</feature>
<evidence type="ECO:0000256" key="2">
    <source>
        <dbReference type="PROSITE-ProRule" id="PRU00708"/>
    </source>
</evidence>
<dbReference type="InterPro" id="IPR002885">
    <property type="entry name" value="PPR_rpt"/>
</dbReference>
<dbReference type="GO" id="GO:0009451">
    <property type="term" value="P:RNA modification"/>
    <property type="evidence" value="ECO:0007669"/>
    <property type="project" value="InterPro"/>
</dbReference>
<feature type="repeat" description="PPR" evidence="2">
    <location>
        <begin position="204"/>
        <end position="238"/>
    </location>
</feature>
<dbReference type="OMA" id="NPGNYAI"/>
<proteinExistence type="predicted"/>
<evidence type="ECO:0000256" key="1">
    <source>
        <dbReference type="ARBA" id="ARBA00022737"/>
    </source>
</evidence>
<name>A0A7N0ULN3_KALFE</name>
<dbReference type="Gene3D" id="1.25.40.10">
    <property type="entry name" value="Tetratricopeptide repeat domain"/>
    <property type="match status" value="3"/>
</dbReference>
<protein>
    <recommendedName>
        <fullName evidence="5">Chlororespiratory reduction 4</fullName>
    </recommendedName>
</protein>
<dbReference type="InterPro" id="IPR046848">
    <property type="entry name" value="E_motif"/>
</dbReference>
<dbReference type="AlphaFoldDB" id="A0A7N0ULN3"/>
<dbReference type="PANTHER" id="PTHR47926">
    <property type="entry name" value="PENTATRICOPEPTIDE REPEAT-CONTAINING PROTEIN"/>
    <property type="match status" value="1"/>
</dbReference>
<dbReference type="EnsemblPlants" id="Kaladp0072s0023.1.v1.1">
    <property type="protein sequence ID" value="Kaladp0072s0023.1.v1.1"/>
    <property type="gene ID" value="Kaladp0072s0023.v1.1"/>
</dbReference>
<dbReference type="NCBIfam" id="TIGR00756">
    <property type="entry name" value="PPR"/>
    <property type="match status" value="7"/>
</dbReference>
<dbReference type="FunFam" id="1.25.40.10:FF:000090">
    <property type="entry name" value="Pentatricopeptide repeat-containing protein, chloroplastic"/>
    <property type="match status" value="1"/>
</dbReference>
<evidence type="ECO:0008006" key="5">
    <source>
        <dbReference type="Google" id="ProtNLM"/>
    </source>
</evidence>
<evidence type="ECO:0000313" key="3">
    <source>
        <dbReference type="EnsemblPlants" id="Kaladp0072s0023.1.v1.1"/>
    </source>
</evidence>
<dbReference type="SUPFAM" id="SSF48452">
    <property type="entry name" value="TPR-like"/>
    <property type="match status" value="1"/>
</dbReference>
<keyword evidence="1" id="KW-0677">Repeat</keyword>
<keyword evidence="4" id="KW-1185">Reference proteome</keyword>
<dbReference type="Pfam" id="PF13041">
    <property type="entry name" value="PPR_2"/>
    <property type="match status" value="2"/>
</dbReference>
<dbReference type="PROSITE" id="PS51375">
    <property type="entry name" value="PPR"/>
    <property type="match status" value="4"/>
</dbReference>
<dbReference type="Gramene" id="Kaladp0072s0023.1.v1.1">
    <property type="protein sequence ID" value="Kaladp0072s0023.1.v1.1"/>
    <property type="gene ID" value="Kaladp0072s0023.v1.1"/>
</dbReference>
<organism evidence="3 4">
    <name type="scientific">Kalanchoe fedtschenkoi</name>
    <name type="common">Lavender scallops</name>
    <name type="synonym">South American air plant</name>
    <dbReference type="NCBI Taxonomy" id="63787"/>
    <lineage>
        <taxon>Eukaryota</taxon>
        <taxon>Viridiplantae</taxon>
        <taxon>Streptophyta</taxon>
        <taxon>Embryophyta</taxon>
        <taxon>Tracheophyta</taxon>
        <taxon>Spermatophyta</taxon>
        <taxon>Magnoliopsida</taxon>
        <taxon>eudicotyledons</taxon>
        <taxon>Gunneridae</taxon>
        <taxon>Pentapetalae</taxon>
        <taxon>Saxifragales</taxon>
        <taxon>Crassulaceae</taxon>
        <taxon>Kalanchoe</taxon>
    </lineage>
</organism>
<dbReference type="Pfam" id="PF20431">
    <property type="entry name" value="E_motif"/>
    <property type="match status" value="1"/>
</dbReference>
<accession>A0A7N0ULN3</accession>